<gene>
    <name evidence="2" type="ORF">METZ01_LOCUS49970</name>
</gene>
<feature type="domain" description="DSBA-like thioredoxin" evidence="1">
    <location>
        <begin position="30"/>
        <end position="220"/>
    </location>
</feature>
<dbReference type="SUPFAM" id="SSF52833">
    <property type="entry name" value="Thioredoxin-like"/>
    <property type="match status" value="1"/>
</dbReference>
<dbReference type="GO" id="GO:1901170">
    <property type="term" value="P:naphthalene catabolic process"/>
    <property type="evidence" value="ECO:0007669"/>
    <property type="project" value="InterPro"/>
</dbReference>
<protein>
    <recommendedName>
        <fullName evidence="1">DSBA-like thioredoxin domain-containing protein</fullName>
    </recommendedName>
</protein>
<reference evidence="2" key="1">
    <citation type="submission" date="2018-05" db="EMBL/GenBank/DDBJ databases">
        <authorList>
            <person name="Lanie J.A."/>
            <person name="Ng W.-L."/>
            <person name="Kazmierczak K.M."/>
            <person name="Andrzejewski T.M."/>
            <person name="Davidsen T.M."/>
            <person name="Wayne K.J."/>
            <person name="Tettelin H."/>
            <person name="Glass J.I."/>
            <person name="Rusch D."/>
            <person name="Podicherti R."/>
            <person name="Tsui H.-C.T."/>
            <person name="Winkler M.E."/>
        </authorList>
    </citation>
    <scope>NUCLEOTIDE SEQUENCE</scope>
</reference>
<dbReference type="AlphaFoldDB" id="A0A381RZ17"/>
<name>A0A381RZ17_9ZZZZ</name>
<dbReference type="InterPro" id="IPR014440">
    <property type="entry name" value="HCCAis_GSTk"/>
</dbReference>
<accession>A0A381RZ17</accession>
<dbReference type="InterPro" id="IPR051924">
    <property type="entry name" value="GST_Kappa/NadH"/>
</dbReference>
<dbReference type="InterPro" id="IPR036249">
    <property type="entry name" value="Thioredoxin-like_sf"/>
</dbReference>
<dbReference type="CDD" id="cd03022">
    <property type="entry name" value="DsbA_HCCA_Iso"/>
    <property type="match status" value="1"/>
</dbReference>
<dbReference type="GO" id="GO:0004602">
    <property type="term" value="F:glutathione peroxidase activity"/>
    <property type="evidence" value="ECO:0007669"/>
    <property type="project" value="TreeGrafter"/>
</dbReference>
<dbReference type="Gene3D" id="3.40.30.10">
    <property type="entry name" value="Glutaredoxin"/>
    <property type="match status" value="1"/>
</dbReference>
<evidence type="ECO:0000259" key="1">
    <source>
        <dbReference type="Pfam" id="PF01323"/>
    </source>
</evidence>
<dbReference type="EMBL" id="UINC01002478">
    <property type="protein sequence ID" value="SUZ97116.1"/>
    <property type="molecule type" value="Genomic_DNA"/>
</dbReference>
<dbReference type="PANTHER" id="PTHR42943">
    <property type="entry name" value="GLUTATHIONE S-TRANSFERASE KAPPA"/>
    <property type="match status" value="1"/>
</dbReference>
<proteinExistence type="predicted"/>
<dbReference type="GO" id="GO:0006749">
    <property type="term" value="P:glutathione metabolic process"/>
    <property type="evidence" value="ECO:0007669"/>
    <property type="project" value="TreeGrafter"/>
</dbReference>
<sequence>MPFPHLYDKTMERSFEGSVNHITLRDMRTMEFFFDCSSPWTYLAFEQIQRSIEGKPIAIEWRPFLVGGVFNTVNPSVYASRENPVPAKAKYYGKDLADWARYVGVDIGSPPVFPVNSVKAMRGAFVAIERDVLIPYARRVFEAYWGELRDISQDEVLADIVREVGVAPDEFFEKIGSDDYKTRLRENTQELVDRGGFGSPTMFLDYEDMYFGNDRIPLIMAKLS</sequence>
<dbReference type="InterPro" id="IPR001853">
    <property type="entry name" value="DSBA-like_thioredoxin_dom"/>
</dbReference>
<dbReference type="InterPro" id="IPR044087">
    <property type="entry name" value="NahD-like"/>
</dbReference>
<dbReference type="Pfam" id="PF01323">
    <property type="entry name" value="DSBA"/>
    <property type="match status" value="1"/>
</dbReference>
<evidence type="ECO:0000313" key="2">
    <source>
        <dbReference type="EMBL" id="SUZ97116.1"/>
    </source>
</evidence>
<dbReference type="PANTHER" id="PTHR42943:SF2">
    <property type="entry name" value="GLUTATHIONE S-TRANSFERASE KAPPA 1"/>
    <property type="match status" value="1"/>
</dbReference>
<dbReference type="GO" id="GO:0018845">
    <property type="term" value="F:2-hydroxychromene-2-carboxylate isomerase activity"/>
    <property type="evidence" value="ECO:0007669"/>
    <property type="project" value="InterPro"/>
</dbReference>
<organism evidence="2">
    <name type="scientific">marine metagenome</name>
    <dbReference type="NCBI Taxonomy" id="408172"/>
    <lineage>
        <taxon>unclassified sequences</taxon>
        <taxon>metagenomes</taxon>
        <taxon>ecological metagenomes</taxon>
    </lineage>
</organism>
<dbReference type="GO" id="GO:0004364">
    <property type="term" value="F:glutathione transferase activity"/>
    <property type="evidence" value="ECO:0007669"/>
    <property type="project" value="TreeGrafter"/>
</dbReference>
<dbReference type="PIRSF" id="PIRSF006386">
    <property type="entry name" value="HCCAis_GSTk"/>
    <property type="match status" value="1"/>
</dbReference>